<comment type="caution">
    <text evidence="3">The sequence shown here is derived from an EMBL/GenBank/DDBJ whole genome shotgun (WGS) entry which is preliminary data.</text>
</comment>
<feature type="transmembrane region" description="Helical" evidence="1">
    <location>
        <begin position="30"/>
        <end position="50"/>
    </location>
</feature>
<gene>
    <name evidence="3" type="ORF">EI684_02070</name>
</gene>
<evidence type="ECO:0000259" key="2">
    <source>
        <dbReference type="Pfam" id="PF01882"/>
    </source>
</evidence>
<evidence type="ECO:0000313" key="3">
    <source>
        <dbReference type="EMBL" id="RRR77033.1"/>
    </source>
</evidence>
<protein>
    <submittedName>
        <fullName evidence="3">DUF58 domain-containing protein</fullName>
    </submittedName>
</protein>
<sequence length="437" mass="49090">MHMLRPFMLLLLAGASYVAAQGTGLRLFFHLSYLLLGLLLLAAIWTWLNLRGLSIQRELLSPRATVGEYARERITLANHWFLPKLWVEVSDESDLPQHGAGFVASLRGRERGRWLARTLCTRRGRFRLGPATLVSGDPFGIIALGRRVTSTNELLVYPRSELLPHFTLPGADLAGGQALRIRSFHSSPNVAGIREYAPGDGMNRIHWRSTARTGRLMVKEFELDPSAAIYLVLDMQERAVVQDARVHFDPQVDPRNTAPWWARQRNAELLEDRYLPSSEESAVVITASLARTLLAQNRSVGMIAWGQHREVIPAEREARQLPKILEALAVLRAYSAQSLAEVLLAESARFGRDTTLVIVTSSLDERWVGALQQQLYRGIRAVVILVDPQSFGGWRDPETILQHLAALRITTYRVRQGDVLAEALRLPWADAERRGRA</sequence>
<dbReference type="PANTHER" id="PTHR34351:SF2">
    <property type="entry name" value="DUF58 DOMAIN-CONTAINING PROTEIN"/>
    <property type="match status" value="1"/>
</dbReference>
<dbReference type="InterPro" id="IPR002881">
    <property type="entry name" value="DUF58"/>
</dbReference>
<feature type="domain" description="DUF58" evidence="2">
    <location>
        <begin position="193"/>
        <end position="238"/>
    </location>
</feature>
<dbReference type="PANTHER" id="PTHR34351">
    <property type="entry name" value="SLR1927 PROTEIN-RELATED"/>
    <property type="match status" value="1"/>
</dbReference>
<accession>A0A426U9Z9</accession>
<keyword evidence="1" id="KW-1133">Transmembrane helix</keyword>
<keyword evidence="1" id="KW-0472">Membrane</keyword>
<name>A0A426U9Z9_9CHLR</name>
<organism evidence="3 4">
    <name type="scientific">Candidatus Viridilinea halotolerans</name>
    <dbReference type="NCBI Taxonomy" id="2491704"/>
    <lineage>
        <taxon>Bacteria</taxon>
        <taxon>Bacillati</taxon>
        <taxon>Chloroflexota</taxon>
        <taxon>Chloroflexia</taxon>
        <taxon>Chloroflexales</taxon>
        <taxon>Chloroflexineae</taxon>
        <taxon>Oscillochloridaceae</taxon>
        <taxon>Candidatus Viridilinea</taxon>
    </lineage>
</organism>
<evidence type="ECO:0000313" key="4">
    <source>
        <dbReference type="Proteomes" id="UP000280307"/>
    </source>
</evidence>
<dbReference type="Proteomes" id="UP000280307">
    <property type="component" value="Unassembled WGS sequence"/>
</dbReference>
<keyword evidence="1" id="KW-0812">Transmembrane</keyword>
<evidence type="ECO:0000256" key="1">
    <source>
        <dbReference type="SAM" id="Phobius"/>
    </source>
</evidence>
<reference evidence="3 4" key="1">
    <citation type="submission" date="2018-12" db="EMBL/GenBank/DDBJ databases">
        <title>Genome Sequence of Candidatus Viridilinea halotolerans isolated from saline sulfide-rich spring.</title>
        <authorList>
            <person name="Grouzdev D.S."/>
            <person name="Burganskaya E.I."/>
            <person name="Krutkina M.S."/>
            <person name="Sukhacheva M.V."/>
            <person name="Gorlenko V.M."/>
        </authorList>
    </citation>
    <scope>NUCLEOTIDE SEQUENCE [LARGE SCALE GENOMIC DNA]</scope>
    <source>
        <strain evidence="3">Chok-6</strain>
    </source>
</reference>
<dbReference type="Pfam" id="PF01882">
    <property type="entry name" value="DUF58"/>
    <property type="match status" value="1"/>
</dbReference>
<dbReference type="AlphaFoldDB" id="A0A426U9Z9"/>
<dbReference type="EMBL" id="RSAS01000082">
    <property type="protein sequence ID" value="RRR77033.1"/>
    <property type="molecule type" value="Genomic_DNA"/>
</dbReference>
<proteinExistence type="predicted"/>